<reference evidence="4 5" key="2">
    <citation type="submission" date="2018-11" db="EMBL/GenBank/DDBJ databases">
        <authorList>
            <consortium name="Pathogen Informatics"/>
        </authorList>
    </citation>
    <scope>NUCLEOTIDE SEQUENCE [LARGE SCALE GENOMIC DNA]</scope>
</reference>
<evidence type="ECO:0000256" key="3">
    <source>
        <dbReference type="SAM" id="MobiDB-lite"/>
    </source>
</evidence>
<comment type="similarity">
    <text evidence="1">Belongs to the NCBP3 family.</text>
</comment>
<dbReference type="PANTHER" id="PTHR16291:SF0">
    <property type="entry name" value="NUCLEAR CAP-BINDING PROTEIN SUBUNIT 3"/>
    <property type="match status" value="1"/>
</dbReference>
<dbReference type="GO" id="GO:0000340">
    <property type="term" value="F:RNA 7-methylguanosine cap binding"/>
    <property type="evidence" value="ECO:0007669"/>
    <property type="project" value="InterPro"/>
</dbReference>
<dbReference type="GO" id="GO:0003729">
    <property type="term" value="F:mRNA binding"/>
    <property type="evidence" value="ECO:0007669"/>
    <property type="project" value="InterPro"/>
</dbReference>
<organism evidence="6">
    <name type="scientific">Soboliphyme baturini</name>
    <dbReference type="NCBI Taxonomy" id="241478"/>
    <lineage>
        <taxon>Eukaryota</taxon>
        <taxon>Metazoa</taxon>
        <taxon>Ecdysozoa</taxon>
        <taxon>Nematoda</taxon>
        <taxon>Enoplea</taxon>
        <taxon>Dorylaimia</taxon>
        <taxon>Dioctophymatida</taxon>
        <taxon>Dioctophymatoidea</taxon>
        <taxon>Soboliphymatidae</taxon>
        <taxon>Soboliphyme</taxon>
    </lineage>
</organism>
<evidence type="ECO:0000313" key="6">
    <source>
        <dbReference type="WBParaSite" id="SBAD_0000488401-mRNA-1"/>
    </source>
</evidence>
<dbReference type="Proteomes" id="UP000270296">
    <property type="component" value="Unassembled WGS sequence"/>
</dbReference>
<evidence type="ECO:0000256" key="1">
    <source>
        <dbReference type="ARBA" id="ARBA00006069"/>
    </source>
</evidence>
<dbReference type="PANTHER" id="PTHR16291">
    <property type="entry name" value="NUCLEAR CAP-BINDING PROTEIN SUBUNIT 3"/>
    <property type="match status" value="1"/>
</dbReference>
<feature type="compositionally biased region" description="Basic and acidic residues" evidence="3">
    <location>
        <begin position="55"/>
        <end position="68"/>
    </location>
</feature>
<evidence type="ECO:0000256" key="2">
    <source>
        <dbReference type="ARBA" id="ARBA00019876"/>
    </source>
</evidence>
<dbReference type="EMBL" id="UZAM01008486">
    <property type="protein sequence ID" value="VDP05157.1"/>
    <property type="molecule type" value="Genomic_DNA"/>
</dbReference>
<protein>
    <recommendedName>
        <fullName evidence="2">Nuclear cap-binding protein subunit 3</fullName>
    </recommendedName>
</protein>
<proteinExistence type="inferred from homology"/>
<gene>
    <name evidence="4" type="ORF">SBAD_LOCUS4688</name>
</gene>
<evidence type="ECO:0000313" key="4">
    <source>
        <dbReference type="EMBL" id="VDP05157.1"/>
    </source>
</evidence>
<dbReference type="OrthoDB" id="422106at2759"/>
<name>A0A183IM42_9BILA</name>
<dbReference type="GO" id="GO:0005634">
    <property type="term" value="C:nucleus"/>
    <property type="evidence" value="ECO:0007669"/>
    <property type="project" value="TreeGrafter"/>
</dbReference>
<evidence type="ECO:0000313" key="5">
    <source>
        <dbReference type="Proteomes" id="UP000270296"/>
    </source>
</evidence>
<feature type="region of interest" description="Disordered" evidence="3">
    <location>
        <begin position="41"/>
        <end position="68"/>
    </location>
</feature>
<dbReference type="AlphaFoldDB" id="A0A183IM42"/>
<dbReference type="WBParaSite" id="SBAD_0000488401-mRNA-1">
    <property type="protein sequence ID" value="SBAD_0000488401-mRNA-1"/>
    <property type="gene ID" value="SBAD_0000488401"/>
</dbReference>
<sequence length="197" mass="22704">MEVDENRIEDVLLVEDSSEFKLGDELKDLETVRVGIPNCSIEEESLPPCPASSNKPDDASGKHRENFRTDQADIGDVSFVNDEENRRKRVERAKRFGLDSPYEEDNEADRLPVSFEDIRKVYTYFDVDPDNPVHKAKYRFDALFVYGLSEMSTEEVADFFKDDRPNAIEWINDQSCIIAWNSTVDAVRCLLSKSYFV</sequence>
<dbReference type="Pfam" id="PF10309">
    <property type="entry name" value="NCBP3"/>
    <property type="match status" value="1"/>
</dbReference>
<dbReference type="InterPro" id="IPR019416">
    <property type="entry name" value="NCBP3"/>
</dbReference>
<accession>A0A183IM42</accession>
<reference evidence="6" key="1">
    <citation type="submission" date="2016-06" db="UniProtKB">
        <authorList>
            <consortium name="WormBaseParasite"/>
        </authorList>
    </citation>
    <scope>IDENTIFICATION</scope>
</reference>
<keyword evidence="5" id="KW-1185">Reference proteome</keyword>